<evidence type="ECO:0000313" key="5">
    <source>
        <dbReference type="EMBL" id="KAJ3556694.1"/>
    </source>
</evidence>
<dbReference type="InterPro" id="IPR000504">
    <property type="entry name" value="RRM_dom"/>
</dbReference>
<accession>A0A9W8N5H9</accession>
<protein>
    <recommendedName>
        <fullName evidence="4">RRM domain-containing protein</fullName>
    </recommendedName>
</protein>
<dbReference type="GO" id="GO:0003723">
    <property type="term" value="F:RNA binding"/>
    <property type="evidence" value="ECO:0007669"/>
    <property type="project" value="UniProtKB-UniRule"/>
</dbReference>
<dbReference type="VEuPathDB" id="FungiDB:F4678DRAFT_71851"/>
<dbReference type="EMBL" id="JANPWZ010002705">
    <property type="protein sequence ID" value="KAJ3556694.1"/>
    <property type="molecule type" value="Genomic_DNA"/>
</dbReference>
<dbReference type="Proteomes" id="UP001148614">
    <property type="component" value="Unassembled WGS sequence"/>
</dbReference>
<name>A0A9W8N5H9_9PEZI</name>
<gene>
    <name evidence="5" type="ORF">NPX13_g10081</name>
</gene>
<proteinExistence type="predicted"/>
<organism evidence="5 6">
    <name type="scientific">Xylaria arbuscula</name>
    <dbReference type="NCBI Taxonomy" id="114810"/>
    <lineage>
        <taxon>Eukaryota</taxon>
        <taxon>Fungi</taxon>
        <taxon>Dikarya</taxon>
        <taxon>Ascomycota</taxon>
        <taxon>Pezizomycotina</taxon>
        <taxon>Sordariomycetes</taxon>
        <taxon>Xylariomycetidae</taxon>
        <taxon>Xylariales</taxon>
        <taxon>Xylariaceae</taxon>
        <taxon>Xylaria</taxon>
    </lineage>
</organism>
<evidence type="ECO:0000256" key="3">
    <source>
        <dbReference type="SAM" id="MobiDB-lite"/>
    </source>
</evidence>
<dbReference type="InterPro" id="IPR035979">
    <property type="entry name" value="RBD_domain_sf"/>
</dbReference>
<dbReference type="PANTHER" id="PTHR23236">
    <property type="entry name" value="EUKARYOTIC TRANSLATION INITIATION FACTOR 4B/4H"/>
    <property type="match status" value="1"/>
</dbReference>
<feature type="domain" description="RRM" evidence="4">
    <location>
        <begin position="82"/>
        <end position="158"/>
    </location>
</feature>
<dbReference type="Gene3D" id="3.30.70.330">
    <property type="match status" value="1"/>
</dbReference>
<dbReference type="SMART" id="SM00360">
    <property type="entry name" value="RRM"/>
    <property type="match status" value="1"/>
</dbReference>
<dbReference type="PROSITE" id="PS50102">
    <property type="entry name" value="RRM"/>
    <property type="match status" value="1"/>
</dbReference>
<comment type="caution">
    <text evidence="5">The sequence shown here is derived from an EMBL/GenBank/DDBJ whole genome shotgun (WGS) entry which is preliminary data.</text>
</comment>
<dbReference type="Pfam" id="PF00076">
    <property type="entry name" value="RRM_1"/>
    <property type="match status" value="1"/>
</dbReference>
<dbReference type="PANTHER" id="PTHR23236:SF11">
    <property type="entry name" value="EUKARYOTIC TRANSLATION INITIATION FACTOR 4H"/>
    <property type="match status" value="1"/>
</dbReference>
<evidence type="ECO:0000259" key="4">
    <source>
        <dbReference type="PROSITE" id="PS50102"/>
    </source>
</evidence>
<reference evidence="5" key="1">
    <citation type="submission" date="2022-07" db="EMBL/GenBank/DDBJ databases">
        <title>Genome Sequence of Xylaria arbuscula.</title>
        <authorList>
            <person name="Buettner E."/>
        </authorList>
    </citation>
    <scope>NUCLEOTIDE SEQUENCE</scope>
    <source>
        <strain evidence="5">VT107</strain>
    </source>
</reference>
<dbReference type="InterPro" id="IPR012677">
    <property type="entry name" value="Nucleotide-bd_a/b_plait_sf"/>
</dbReference>
<feature type="region of interest" description="Disordered" evidence="3">
    <location>
        <begin position="33"/>
        <end position="83"/>
    </location>
</feature>
<feature type="region of interest" description="Disordered" evidence="3">
    <location>
        <begin position="154"/>
        <end position="213"/>
    </location>
</feature>
<evidence type="ECO:0000313" key="6">
    <source>
        <dbReference type="Proteomes" id="UP001148614"/>
    </source>
</evidence>
<keyword evidence="6" id="KW-1185">Reference proteome</keyword>
<evidence type="ECO:0000256" key="1">
    <source>
        <dbReference type="ARBA" id="ARBA00022884"/>
    </source>
</evidence>
<dbReference type="SUPFAM" id="SSF54928">
    <property type="entry name" value="RNA-binding domain, RBD"/>
    <property type="match status" value="1"/>
</dbReference>
<dbReference type="AlphaFoldDB" id="A0A9W8N5H9"/>
<keyword evidence="1 2" id="KW-0694">RNA-binding</keyword>
<sequence>MPPKKKEQQKMSLGAFLSEEKYGGSWADEVEDVVGSQPLPPPTVERKSGFSSYGGGYGSSSNDRGYPPRDSFPTQLPTKPPYTAHLGNLSYEATSESVTDFFSDCEITSVRIIEDRIEQRPKGFAYAEFETVEGLKKALTLDGESFQGRTIKVRIADPPKDRENRGDSARDLPSWERKGPLADDPSRSNNRRPNDFGERRTPSFREAPADDGKVRDFAGALNVAHR</sequence>
<evidence type="ECO:0000256" key="2">
    <source>
        <dbReference type="PROSITE-ProRule" id="PRU00176"/>
    </source>
</evidence>
<dbReference type="GO" id="GO:0005730">
    <property type="term" value="C:nucleolus"/>
    <property type="evidence" value="ECO:0007669"/>
    <property type="project" value="TreeGrafter"/>
</dbReference>